<organism evidence="1 2">
    <name type="scientific">Mucilaginibacter lappiensis</name>
    <dbReference type="NCBI Taxonomy" id="354630"/>
    <lineage>
        <taxon>Bacteria</taxon>
        <taxon>Pseudomonadati</taxon>
        <taxon>Bacteroidota</taxon>
        <taxon>Sphingobacteriia</taxon>
        <taxon>Sphingobacteriales</taxon>
        <taxon>Sphingobacteriaceae</taxon>
        <taxon>Mucilaginibacter</taxon>
    </lineage>
</organism>
<evidence type="ECO:0000313" key="2">
    <source>
        <dbReference type="Proteomes" id="UP000548326"/>
    </source>
</evidence>
<protein>
    <recommendedName>
        <fullName evidence="3">Baseplate J-like protein</fullName>
    </recommendedName>
</protein>
<reference evidence="1 2" key="1">
    <citation type="submission" date="2020-08" db="EMBL/GenBank/DDBJ databases">
        <title>Genomic Encyclopedia of Type Strains, Phase IV (KMG-V): Genome sequencing to study the core and pangenomes of soil and plant-associated prokaryotes.</title>
        <authorList>
            <person name="Whitman W."/>
        </authorList>
    </citation>
    <scope>NUCLEOTIDE SEQUENCE [LARGE SCALE GENOMIC DNA]</scope>
    <source>
        <strain evidence="1 2">MP601</strain>
    </source>
</reference>
<name>A0A841JAB8_9SPHI</name>
<sequence length="1288" mass="143658">MANNCFDTKLLSYNGTSQAQRALDALLAKCALVDERTDADLILLTKKYSAWLNYYDNTNTINGDWQQLMGKDIAVVIAAIADWRINDYASFIKYLNDTIVNAPNDTDVKNNFKILFDFIFSITAALDDAYKQLADDLSYKTFLSVSIVSKIAAPLSILYQYYETFVAGSLIDPASTYTDASTPVDDIVFSQNFTFDPLAGVFVISSQKQLDNIFTVNPPVTAFPITLTGTVHKDIDHILTHNLFTGALQSFISGVVNIVSRTPAYLSEALDNYPTHAPHYALYLVFIKLFDFAQQHLNQYTKKHLDFYYKQVLQLSNNVAEADFVHLVFELQKNIDQHLLPKGTSFKAGKDANNKDLFYSLTDDLVIQTASVQALKSIYLNKDNTPATLYASSIANSEDGQGGKLLSADNSWFPFGNPKNIQQASIGFAVAANVLYLNEGNRIITLTFTCDSLAGISYTDLSGIFSIQLTGKKSWYTAPAYTASVINNTTFSLTVVLEGDAPSIVPYSPKIHGGNFDVMLPMVQVLLNSYASYQKIKIPRINAVTVSVTVDAIKNLILQNDDGKINPAKPFKPFGDFPENGASFIIGSKEIFQKQLTKLTIDFEWQEVPLSKTTVNISSLAKGGWTAIANATSLYASSIVITDLQRRILNPQIFNDLNLRNNLTADITSVINKGLEFETNNALFMNMSNLAQKDQPFNVKDIINNGLSFDPNKVVKNEIPNIIIADPTYIYVAAGPKEVDITGLERVVQSPEDFTLNEDYSITSVDGYIKLELNGNDYSLNTFQKNIPQPSVKVVYDTTDPNKIVGYTVDTAAAPIPNHPVLKSINVKYTAEDRVVFSNTDFIDRSNFFYHLEPFGFREMHPAITADTITLLPVFNIEDGIPTDDGGELWIGLTNAQADETFSVLFQVSDGSANPLKNMTQVNWYYLSNNNWLSFNKQSVTDQTNNLTSSGLVIFSIPADATLANSRADDGLIWIKAGVQHDTDAVCNLIAVDANAAKAQFVQDIANNIVFTQILSPNIISKPAIADAALKKTQQPYTSFGGRVQETDDQFYQRVSERLRHKNRAITTWDYERLILQYFPQVFKVKCIDHTGFLPDENTNQQKYSEMLAGHVTIITIPDLTHLNNANPLRPYTSIGLLTEIEKYIVTLTSPFVKLHLSNPLFEEIQFEFSVTFRENIDPVYFSNQLNDEIEQFLTPWAFGNPQAIQFGNSIEKSVVLNFIEERPYVDFITCLKMNHIILRQGQVVIQAQYDIDEAVASTARSILVSYYNEETKVKHLINSPANCDCNG</sequence>
<evidence type="ECO:0000313" key="1">
    <source>
        <dbReference type="EMBL" id="MBB6127730.1"/>
    </source>
</evidence>
<dbReference type="Proteomes" id="UP000548326">
    <property type="component" value="Unassembled WGS sequence"/>
</dbReference>
<comment type="caution">
    <text evidence="1">The sequence shown here is derived from an EMBL/GenBank/DDBJ whole genome shotgun (WGS) entry which is preliminary data.</text>
</comment>
<dbReference type="EMBL" id="JACHCA010000004">
    <property type="protein sequence ID" value="MBB6127730.1"/>
    <property type="molecule type" value="Genomic_DNA"/>
</dbReference>
<proteinExistence type="predicted"/>
<accession>A0A841JAB8</accession>
<dbReference type="RefSeq" id="WP_183587005.1">
    <property type="nucleotide sequence ID" value="NZ_JACHCA010000004.1"/>
</dbReference>
<gene>
    <name evidence="1" type="ORF">HDF22_001838</name>
</gene>
<evidence type="ECO:0008006" key="3">
    <source>
        <dbReference type="Google" id="ProtNLM"/>
    </source>
</evidence>